<dbReference type="EMBL" id="DS547272">
    <property type="protein sequence ID" value="EDQ98472.1"/>
    <property type="molecule type" value="Genomic_DNA"/>
</dbReference>
<dbReference type="Proteomes" id="UP000001194">
    <property type="component" value="Unassembled WGS sequence"/>
</dbReference>
<dbReference type="RefSeq" id="XP_001890877.1">
    <property type="nucleotide sequence ID" value="XM_001890842.1"/>
</dbReference>
<feature type="compositionally biased region" description="Low complexity" evidence="1">
    <location>
        <begin position="80"/>
        <end position="92"/>
    </location>
</feature>
<dbReference type="InParanoid" id="B0E3W0"/>
<dbReference type="HOGENOM" id="CLU_1981971_0_0_1"/>
<accession>B0E3W0</accession>
<reference evidence="2 3" key="1">
    <citation type="journal article" date="2008" name="Nature">
        <title>The genome of Laccaria bicolor provides insights into mycorrhizal symbiosis.</title>
        <authorList>
            <person name="Martin F."/>
            <person name="Aerts A."/>
            <person name="Ahren D."/>
            <person name="Brun A."/>
            <person name="Danchin E.G.J."/>
            <person name="Duchaussoy F."/>
            <person name="Gibon J."/>
            <person name="Kohler A."/>
            <person name="Lindquist E."/>
            <person name="Pereda V."/>
            <person name="Salamov A."/>
            <person name="Shapiro H.J."/>
            <person name="Wuyts J."/>
            <person name="Blaudez D."/>
            <person name="Buee M."/>
            <person name="Brokstein P."/>
            <person name="Canbaeck B."/>
            <person name="Cohen D."/>
            <person name="Courty P.E."/>
            <person name="Coutinho P.M."/>
            <person name="Delaruelle C."/>
            <person name="Detter J.C."/>
            <person name="Deveau A."/>
            <person name="DiFazio S."/>
            <person name="Duplessis S."/>
            <person name="Fraissinet-Tachet L."/>
            <person name="Lucic E."/>
            <person name="Frey-Klett P."/>
            <person name="Fourrey C."/>
            <person name="Feussner I."/>
            <person name="Gay G."/>
            <person name="Grimwood J."/>
            <person name="Hoegger P.J."/>
            <person name="Jain P."/>
            <person name="Kilaru S."/>
            <person name="Labbe J."/>
            <person name="Lin Y.C."/>
            <person name="Legue V."/>
            <person name="Le Tacon F."/>
            <person name="Marmeisse R."/>
            <person name="Melayah D."/>
            <person name="Montanini B."/>
            <person name="Muratet M."/>
            <person name="Nehls U."/>
            <person name="Niculita-Hirzel H."/>
            <person name="Oudot-Le Secq M.P."/>
            <person name="Peter M."/>
            <person name="Quesneville H."/>
            <person name="Rajashekar B."/>
            <person name="Reich M."/>
            <person name="Rouhier N."/>
            <person name="Schmutz J."/>
            <person name="Yin T."/>
            <person name="Chalot M."/>
            <person name="Henrissat B."/>
            <person name="Kuees U."/>
            <person name="Lucas S."/>
            <person name="Van de Peer Y."/>
            <person name="Podila G.K."/>
            <person name="Polle A."/>
            <person name="Pukkila P.J."/>
            <person name="Richardson P.M."/>
            <person name="Rouze P."/>
            <person name="Sanders I.R."/>
            <person name="Stajich J.E."/>
            <person name="Tunlid A."/>
            <person name="Tuskan G."/>
            <person name="Grigoriev I.V."/>
        </authorList>
    </citation>
    <scope>NUCLEOTIDE SEQUENCE [LARGE SCALE GENOMIC DNA]</scope>
    <source>
        <strain evidence="3">S238N-H82 / ATCC MYA-4686</strain>
    </source>
</reference>
<keyword evidence="3" id="KW-1185">Reference proteome</keyword>
<proteinExistence type="predicted"/>
<feature type="compositionally biased region" description="Basic and acidic residues" evidence="1">
    <location>
        <begin position="1"/>
        <end position="13"/>
    </location>
</feature>
<evidence type="ECO:0000313" key="3">
    <source>
        <dbReference type="Proteomes" id="UP000001194"/>
    </source>
</evidence>
<dbReference type="KEGG" id="lbc:LACBIDRAFT_300233"/>
<feature type="region of interest" description="Disordered" evidence="1">
    <location>
        <begin position="1"/>
        <end position="28"/>
    </location>
</feature>
<protein>
    <submittedName>
        <fullName evidence="2">Predicted protein</fullName>
    </submittedName>
</protein>
<sequence>MLTTRDDADDTQRHTTLSPDHNDERRGGETTWQMCHVVQTVTTQAVVTVHARCHVAILRRGNDSTDDSPICDMTKRHNNNRTTPTGTRTVPPTRRESDPASANTPNEPQHNQPRPSAHKRQPEPDW</sequence>
<organism evidence="3">
    <name type="scientific">Laccaria bicolor (strain S238N-H82 / ATCC MYA-4686)</name>
    <name type="common">Bicoloured deceiver</name>
    <name type="synonym">Laccaria laccata var. bicolor</name>
    <dbReference type="NCBI Taxonomy" id="486041"/>
    <lineage>
        <taxon>Eukaryota</taxon>
        <taxon>Fungi</taxon>
        <taxon>Dikarya</taxon>
        <taxon>Basidiomycota</taxon>
        <taxon>Agaricomycotina</taxon>
        <taxon>Agaricomycetes</taxon>
        <taxon>Agaricomycetidae</taxon>
        <taxon>Agaricales</taxon>
        <taxon>Agaricineae</taxon>
        <taxon>Hydnangiaceae</taxon>
        <taxon>Laccaria</taxon>
    </lineage>
</organism>
<feature type="compositionally biased region" description="Polar residues" evidence="1">
    <location>
        <begin position="100"/>
        <end position="114"/>
    </location>
</feature>
<dbReference type="AlphaFoldDB" id="B0E3W0"/>
<evidence type="ECO:0000313" key="2">
    <source>
        <dbReference type="EMBL" id="EDQ98472.1"/>
    </source>
</evidence>
<dbReference type="GeneID" id="6086532"/>
<gene>
    <name evidence="2" type="ORF">LACBIDRAFT_300233</name>
</gene>
<feature type="region of interest" description="Disordered" evidence="1">
    <location>
        <begin position="58"/>
        <end position="126"/>
    </location>
</feature>
<evidence type="ECO:0000256" key="1">
    <source>
        <dbReference type="SAM" id="MobiDB-lite"/>
    </source>
</evidence>
<name>B0E3W0_LACBS</name>